<keyword evidence="5" id="KW-0472">Membrane</keyword>
<dbReference type="GO" id="GO:0008270">
    <property type="term" value="F:zinc ion binding"/>
    <property type="evidence" value="ECO:0007669"/>
    <property type="project" value="UniProtKB-KW"/>
</dbReference>
<keyword evidence="2 4" id="KW-0863">Zinc-finger</keyword>
<dbReference type="OrthoDB" id="8062037at2759"/>
<evidence type="ECO:0000256" key="4">
    <source>
        <dbReference type="PROSITE-ProRule" id="PRU00175"/>
    </source>
</evidence>
<evidence type="ECO:0000259" key="7">
    <source>
        <dbReference type="PROSITE" id="PS50089"/>
    </source>
</evidence>
<dbReference type="PROSITE" id="PS50089">
    <property type="entry name" value="ZF_RING_2"/>
    <property type="match status" value="1"/>
</dbReference>
<dbReference type="SMART" id="SM00184">
    <property type="entry name" value="RING"/>
    <property type="match status" value="1"/>
</dbReference>
<feature type="signal peptide" evidence="6">
    <location>
        <begin position="1"/>
        <end position="15"/>
    </location>
</feature>
<comment type="caution">
    <text evidence="8">The sequence shown here is derived from an EMBL/GenBank/DDBJ whole genome shotgun (WGS) entry which is preliminary data.</text>
</comment>
<feature type="chain" id="PRO_5035788729" description="RING-type domain-containing protein" evidence="6">
    <location>
        <begin position="16"/>
        <end position="430"/>
    </location>
</feature>
<evidence type="ECO:0000313" key="8">
    <source>
        <dbReference type="EMBL" id="CAD8101384.1"/>
    </source>
</evidence>
<dbReference type="AlphaFoldDB" id="A0A8S1PEL6"/>
<keyword evidence="3" id="KW-0862">Zinc</keyword>
<feature type="transmembrane region" description="Helical" evidence="5">
    <location>
        <begin position="299"/>
        <end position="320"/>
    </location>
</feature>
<dbReference type="Proteomes" id="UP000692954">
    <property type="component" value="Unassembled WGS sequence"/>
</dbReference>
<keyword evidence="6" id="KW-0732">Signal</keyword>
<evidence type="ECO:0000256" key="3">
    <source>
        <dbReference type="ARBA" id="ARBA00022833"/>
    </source>
</evidence>
<dbReference type="PANTHER" id="PTHR45969">
    <property type="entry name" value="RING ZINC FINGER PROTEIN-RELATED"/>
    <property type="match status" value="1"/>
</dbReference>
<keyword evidence="5" id="KW-0812">Transmembrane</keyword>
<keyword evidence="5" id="KW-1133">Transmembrane helix</keyword>
<organism evidence="8 9">
    <name type="scientific">Paramecium sonneborni</name>
    <dbReference type="NCBI Taxonomy" id="65129"/>
    <lineage>
        <taxon>Eukaryota</taxon>
        <taxon>Sar</taxon>
        <taxon>Alveolata</taxon>
        <taxon>Ciliophora</taxon>
        <taxon>Intramacronucleata</taxon>
        <taxon>Oligohymenophorea</taxon>
        <taxon>Peniculida</taxon>
        <taxon>Parameciidae</taxon>
        <taxon>Paramecium</taxon>
    </lineage>
</organism>
<keyword evidence="1" id="KW-0479">Metal-binding</keyword>
<dbReference type="InterPro" id="IPR001841">
    <property type="entry name" value="Znf_RING"/>
</dbReference>
<evidence type="ECO:0000256" key="6">
    <source>
        <dbReference type="SAM" id="SignalP"/>
    </source>
</evidence>
<dbReference type="EMBL" id="CAJJDN010000075">
    <property type="protein sequence ID" value="CAD8101384.1"/>
    <property type="molecule type" value="Genomic_DNA"/>
</dbReference>
<protein>
    <recommendedName>
        <fullName evidence="7">RING-type domain-containing protein</fullName>
    </recommendedName>
</protein>
<feature type="domain" description="RING-type" evidence="7">
    <location>
        <begin position="374"/>
        <end position="416"/>
    </location>
</feature>
<gene>
    <name evidence="8" type="ORF">PSON_ATCC_30995.1.T0750246</name>
</gene>
<name>A0A8S1PEL6_9CILI</name>
<proteinExistence type="predicted"/>
<dbReference type="Pfam" id="PF13639">
    <property type="entry name" value="zf-RING_2"/>
    <property type="match status" value="1"/>
</dbReference>
<evidence type="ECO:0000256" key="5">
    <source>
        <dbReference type="SAM" id="Phobius"/>
    </source>
</evidence>
<sequence>MIYALILVQFQLSFTIDVIFNENSTWIGEFITSSNITYLITPNGNGQVQYYYYIQVQLDFINPKFMLLAQKQQPVSNPFSPFLIDGYNVDATNQYQNQLIRFLKISSISDNIYISTIGNVEGQKFKIKILKTQNSKICQNDCSEQGICEEQGCQCNLNYIGIDCSYKATPIIDGQYLKDNFNGDIYIAFLYLNISMYQGKQLILKFKTNHYYGFQILFYKTSAIIYPKDEFIQNPNLCDTFQVNKYQDLELLLIIPESVKQNQNFNFAVKSIYPYFQLLDLFINLEEYSQEDDDKYNSIIIITTTVSSFCFVLLLVFCGYKYYSKQQPQIPINPAALENRPIENFNQQIELQENQQKNGLFLPCQKEINAEEYCSICLENFNLPQNIRQTRCHHNFHAECINLWLEKAKNECPICRQQLEIKQDHQVLRT</sequence>
<dbReference type="CDD" id="cd16454">
    <property type="entry name" value="RING-H2_PA-TM-RING"/>
    <property type="match status" value="1"/>
</dbReference>
<evidence type="ECO:0000256" key="2">
    <source>
        <dbReference type="ARBA" id="ARBA00022771"/>
    </source>
</evidence>
<evidence type="ECO:0000256" key="1">
    <source>
        <dbReference type="ARBA" id="ARBA00022723"/>
    </source>
</evidence>
<reference evidence="8" key="1">
    <citation type="submission" date="2021-01" db="EMBL/GenBank/DDBJ databases">
        <authorList>
            <consortium name="Genoscope - CEA"/>
            <person name="William W."/>
        </authorList>
    </citation>
    <scope>NUCLEOTIDE SEQUENCE</scope>
</reference>
<dbReference type="GO" id="GO:0016567">
    <property type="term" value="P:protein ubiquitination"/>
    <property type="evidence" value="ECO:0007669"/>
    <property type="project" value="TreeGrafter"/>
</dbReference>
<dbReference type="GO" id="GO:0061630">
    <property type="term" value="F:ubiquitin protein ligase activity"/>
    <property type="evidence" value="ECO:0007669"/>
    <property type="project" value="TreeGrafter"/>
</dbReference>
<evidence type="ECO:0000313" key="9">
    <source>
        <dbReference type="Proteomes" id="UP000692954"/>
    </source>
</evidence>
<keyword evidence="9" id="KW-1185">Reference proteome</keyword>
<accession>A0A8S1PEL6</accession>
<dbReference type="PANTHER" id="PTHR45969:SF69">
    <property type="entry name" value="FINGER DOMAIN PROTEIN, PUTATIVE (AFU_ORTHOLOGUE AFUA_3G12190)-RELATED"/>
    <property type="match status" value="1"/>
</dbReference>